<dbReference type="SUPFAM" id="SSF56784">
    <property type="entry name" value="HAD-like"/>
    <property type="match status" value="1"/>
</dbReference>
<keyword evidence="2" id="KW-1185">Reference proteome</keyword>
<evidence type="ECO:0000313" key="2">
    <source>
        <dbReference type="Proteomes" id="UP000007800"/>
    </source>
</evidence>
<dbReference type="OMA" id="CMTASNS"/>
<sequence length="168" mass="18451">MYSVYTNIDSIAALTLFMQLENLLGFDPIQRRFKEDALCMTASNSEIERQVEASEGIPVASTKRFIEDEDIPLLAIDGIVGGDMKLRPKPSRDGVEFLLEKWQCRDPRQAMIVGDHPMDMEVGKGLGWRVGVYGTGLSTAESLVAAGATDVIIDVSKLIDCVIKRGSD</sequence>
<proteinExistence type="predicted"/>
<protein>
    <recommendedName>
        <fullName evidence="3">Phosphoglycolate phosphatase</fullName>
    </recommendedName>
</protein>
<accession>C5LVW6</accession>
<gene>
    <name evidence="1" type="ORF">Pmar_PMAR023839</name>
</gene>
<dbReference type="GeneID" id="9044610"/>
<dbReference type="InterPro" id="IPR041492">
    <property type="entry name" value="HAD_2"/>
</dbReference>
<name>C5LVW6_PERM5</name>
<dbReference type="Proteomes" id="UP000007800">
    <property type="component" value="Unassembled WGS sequence"/>
</dbReference>
<reference evidence="1 2" key="1">
    <citation type="submission" date="2008-07" db="EMBL/GenBank/DDBJ databases">
        <authorList>
            <person name="El-Sayed N."/>
            <person name="Caler E."/>
            <person name="Inman J."/>
            <person name="Amedeo P."/>
            <person name="Hass B."/>
            <person name="Wortman J."/>
        </authorList>
    </citation>
    <scope>NUCLEOTIDE SEQUENCE [LARGE SCALE GENOMIC DNA]</scope>
    <source>
        <strain evidence="2">ATCC 50983 / TXsc</strain>
    </source>
</reference>
<dbReference type="EMBL" id="GG686026">
    <property type="protein sequence ID" value="EEQ99117.1"/>
    <property type="molecule type" value="Genomic_DNA"/>
</dbReference>
<organism evidence="2">
    <name type="scientific">Perkinsus marinus (strain ATCC 50983 / TXsc)</name>
    <dbReference type="NCBI Taxonomy" id="423536"/>
    <lineage>
        <taxon>Eukaryota</taxon>
        <taxon>Sar</taxon>
        <taxon>Alveolata</taxon>
        <taxon>Perkinsozoa</taxon>
        <taxon>Perkinsea</taxon>
        <taxon>Perkinsida</taxon>
        <taxon>Perkinsidae</taxon>
        <taxon>Perkinsus</taxon>
    </lineage>
</organism>
<dbReference type="Gene3D" id="3.40.50.1000">
    <property type="entry name" value="HAD superfamily/HAD-like"/>
    <property type="match status" value="1"/>
</dbReference>
<dbReference type="AlphaFoldDB" id="C5LVW6"/>
<dbReference type="OrthoDB" id="269227at2759"/>
<evidence type="ECO:0008006" key="3">
    <source>
        <dbReference type="Google" id="ProtNLM"/>
    </source>
</evidence>
<dbReference type="InterPro" id="IPR036412">
    <property type="entry name" value="HAD-like_sf"/>
</dbReference>
<evidence type="ECO:0000313" key="1">
    <source>
        <dbReference type="EMBL" id="EEQ99117.1"/>
    </source>
</evidence>
<dbReference type="RefSeq" id="XP_002766400.1">
    <property type="nucleotide sequence ID" value="XM_002766354.1"/>
</dbReference>
<dbReference type="InParanoid" id="C5LVW6"/>
<dbReference type="Pfam" id="PF13419">
    <property type="entry name" value="HAD_2"/>
    <property type="match status" value="1"/>
</dbReference>
<dbReference type="InterPro" id="IPR023214">
    <property type="entry name" value="HAD_sf"/>
</dbReference>